<evidence type="ECO:0000313" key="1">
    <source>
        <dbReference type="EMBL" id="RFZ79565.1"/>
    </source>
</evidence>
<evidence type="ECO:0000313" key="2">
    <source>
        <dbReference type="Proteomes" id="UP000260680"/>
    </source>
</evidence>
<dbReference type="AlphaFoldDB" id="A0A3E2NF06"/>
<gene>
    <name evidence="1" type="ORF">DS742_07680</name>
</gene>
<dbReference type="EMBL" id="QOHO01000022">
    <property type="protein sequence ID" value="RFZ79565.1"/>
    <property type="molecule type" value="Genomic_DNA"/>
</dbReference>
<dbReference type="Gene3D" id="3.30.559.30">
    <property type="entry name" value="Nonribosomal peptide synthetase, condensation domain"/>
    <property type="match status" value="1"/>
</dbReference>
<organism evidence="1 2">
    <name type="scientific">Lacrimispora amygdalina</name>
    <dbReference type="NCBI Taxonomy" id="253257"/>
    <lineage>
        <taxon>Bacteria</taxon>
        <taxon>Bacillati</taxon>
        <taxon>Bacillota</taxon>
        <taxon>Clostridia</taxon>
        <taxon>Lachnospirales</taxon>
        <taxon>Lachnospiraceae</taxon>
        <taxon>Lacrimispora</taxon>
    </lineage>
</organism>
<dbReference type="InterPro" id="IPR023213">
    <property type="entry name" value="CAT-like_dom_sf"/>
</dbReference>
<accession>A0A3E2NF06</accession>
<dbReference type="OrthoDB" id="2660103at2"/>
<evidence type="ECO:0008006" key="3">
    <source>
        <dbReference type="Google" id="ProtNLM"/>
    </source>
</evidence>
<dbReference type="RefSeq" id="WP_117416407.1">
    <property type="nucleotide sequence ID" value="NZ_QOHO01000022.1"/>
</dbReference>
<reference evidence="1 2" key="1">
    <citation type="submission" date="2018-07" db="EMBL/GenBank/DDBJ databases">
        <title>New species, Clostridium PI-S10-A1B.</title>
        <authorList>
            <person name="Krishna G."/>
            <person name="Summeta K."/>
            <person name="Shikha S."/>
            <person name="Prabhu P.B."/>
            <person name="Suresh K."/>
        </authorList>
    </citation>
    <scope>NUCLEOTIDE SEQUENCE [LARGE SCALE GENOMIC DNA]</scope>
    <source>
        <strain evidence="1 2">PI-S10-A1B</strain>
    </source>
</reference>
<sequence length="424" mass="49430">MDAIKLASLYFFGTEEFNSSNCMIATVSFKKKIDPERLYPSYRALVMENPLLQAKMVEQPEKNTFKWNRFPKEELKALLDYEEEQLSKYYTEEEVLERYDSTNSRLVFHLFPVNENTMVFSMHHAVTNGRGLIFWIKKWLEYYSCEIDTVPGETDASSGLRDRILRTVRRISAYLWLPVFLTGFAFHANKKDKNETLDLSYDRKPKKGRGYVKKSYSFSAEKTREILRQSRRYDMTFGEYLCYRMTDGLLEHDSGKQRVLVSMPMDIQPLHSYSPQTMHGNYVASLPAQFFREGDLRKQVKEAFKWFKRGVPYGLLRLAAVCSSSLEKYKSLCLKSCKKTMSERGPLMNTSITLSNLGIISYPIMEKWVESFYISVRAQSLFLSSATISGRLMMELCVSKNLYDPEEVISLFDRILSEKHLLNS</sequence>
<protein>
    <recommendedName>
        <fullName evidence="3">Condensation domain-containing protein</fullName>
    </recommendedName>
</protein>
<dbReference type="SUPFAM" id="SSF52777">
    <property type="entry name" value="CoA-dependent acyltransferases"/>
    <property type="match status" value="1"/>
</dbReference>
<dbReference type="Proteomes" id="UP000260680">
    <property type="component" value="Unassembled WGS sequence"/>
</dbReference>
<name>A0A3E2NF06_9FIRM</name>
<dbReference type="Gene3D" id="3.30.559.10">
    <property type="entry name" value="Chloramphenicol acetyltransferase-like domain"/>
    <property type="match status" value="1"/>
</dbReference>
<comment type="caution">
    <text evidence="1">The sequence shown here is derived from an EMBL/GenBank/DDBJ whole genome shotgun (WGS) entry which is preliminary data.</text>
</comment>
<proteinExistence type="predicted"/>